<gene>
    <name evidence="1" type="ORF">CCMSSC00406_0005429</name>
</gene>
<organism evidence="1 2">
    <name type="scientific">Pleurotus cornucopiae</name>
    <name type="common">Cornucopia mushroom</name>
    <dbReference type="NCBI Taxonomy" id="5321"/>
    <lineage>
        <taxon>Eukaryota</taxon>
        <taxon>Fungi</taxon>
        <taxon>Dikarya</taxon>
        <taxon>Basidiomycota</taxon>
        <taxon>Agaricomycotina</taxon>
        <taxon>Agaricomycetes</taxon>
        <taxon>Agaricomycetidae</taxon>
        <taxon>Agaricales</taxon>
        <taxon>Pleurotineae</taxon>
        <taxon>Pleurotaceae</taxon>
        <taxon>Pleurotus</taxon>
    </lineage>
</organism>
<dbReference type="EMBL" id="WQMT02000007">
    <property type="protein sequence ID" value="KAG9221132.1"/>
    <property type="molecule type" value="Genomic_DNA"/>
</dbReference>
<protein>
    <submittedName>
        <fullName evidence="1">Uncharacterized protein</fullName>
    </submittedName>
</protein>
<reference evidence="1 2" key="1">
    <citation type="journal article" date="2021" name="Appl. Environ. Microbiol.">
        <title>Genetic linkage and physical mapping for an oyster mushroom Pleurotus cornucopiae and QTL analysis for the trait cap color.</title>
        <authorList>
            <person name="Zhang Y."/>
            <person name="Gao W."/>
            <person name="Sonnenberg A."/>
            <person name="Chen Q."/>
            <person name="Zhang J."/>
            <person name="Huang C."/>
        </authorList>
    </citation>
    <scope>NUCLEOTIDE SEQUENCE [LARGE SCALE GENOMIC DNA]</scope>
    <source>
        <strain evidence="1">CCMSSC00406</strain>
    </source>
</reference>
<comment type="caution">
    <text evidence="1">The sequence shown here is derived from an EMBL/GenBank/DDBJ whole genome shotgun (WGS) entry which is preliminary data.</text>
</comment>
<evidence type="ECO:0000313" key="1">
    <source>
        <dbReference type="EMBL" id="KAG9221132.1"/>
    </source>
</evidence>
<sequence length="505" mass="56759">MPILPPEIWQHIASFIPDSQLTKLYSVNRIFLEVAFTAKYGTIDVDPSTITLPLERLQVPHIAHHVHKFRISLEFIKYIIWLAVNRQSRASIVNRAFTKLGVKSGQDPYLRKTQKTLLASIPHLKNIREYSMYWDPQIYDEPSGAEITKTNRDAPGTWTGDSLARTFRQIPLLLAPRLQNLSSLDIALVSGSWTFTTGKWNLKSLAALLSFVNGLAPTLEALSISPPAPYDLNPLFEGLSMRGPSHFGKFSDPFKSIGHFSRLRHLCVREPIDGIHMSDIAIFQKFIDSHRDTLRELTLGADTHSSFDYSETSWVPRLFQSISTIPLDSLRLGLLYHADPLKPVFEQVARFCVGLRSFKMTGRTMNYDGLSLLVTTLSVGCLTTPIPLRELYICIADLDKPVIDLLATQFPLLKKLSIRISPLGIKARSGTFIRSLKGIQYTGWKVADLSVGIDTPPRTYPSRQLEHAIMEVLALAIPSIRRFNGIEVIAKRTHGAETTTFELVT</sequence>
<evidence type="ECO:0000313" key="2">
    <source>
        <dbReference type="Proteomes" id="UP000824881"/>
    </source>
</evidence>
<proteinExistence type="predicted"/>
<name>A0ACB7ISF6_PLECO</name>
<keyword evidence="2" id="KW-1185">Reference proteome</keyword>
<dbReference type="Proteomes" id="UP000824881">
    <property type="component" value="Unassembled WGS sequence"/>
</dbReference>
<accession>A0ACB7ISF6</accession>